<evidence type="ECO:0000313" key="1">
    <source>
        <dbReference type="EMBL" id="ANJ12097.1"/>
    </source>
</evidence>
<dbReference type="RefSeq" id="WP_064732425.1">
    <property type="nucleotide sequence ID" value="NZ_BMRX01000028.1"/>
</dbReference>
<protein>
    <submittedName>
        <fullName evidence="1">Uncharacterized protein</fullName>
    </submittedName>
</protein>
<keyword evidence="1" id="KW-0614">Plasmid</keyword>
<gene>
    <name evidence="1" type="ORF">Spa2297_34050</name>
</gene>
<sequence>MSTPKPTKAQRNALALLADGDAYRSTRAFASADVHAPDGRITAATTTVLVRNGWTTWRTEVGLRKPLLLTDSGRSHLPADQK</sequence>
<dbReference type="Proteomes" id="UP000078468">
    <property type="component" value="Plasmid pspa1"/>
</dbReference>
<dbReference type="GeneID" id="91309931"/>
<dbReference type="AlphaFoldDB" id="A0A191VAZ8"/>
<name>A0A191VAZ8_9ACTN</name>
<dbReference type="EMBL" id="CP015867">
    <property type="protein sequence ID" value="ANJ12097.1"/>
    <property type="molecule type" value="Genomic_DNA"/>
</dbReference>
<proteinExistence type="predicted"/>
<evidence type="ECO:0000313" key="2">
    <source>
        <dbReference type="Proteomes" id="UP000078468"/>
    </source>
</evidence>
<organism evidence="1 2">
    <name type="scientific">Streptomyces parvulus</name>
    <dbReference type="NCBI Taxonomy" id="146923"/>
    <lineage>
        <taxon>Bacteria</taxon>
        <taxon>Bacillati</taxon>
        <taxon>Actinomycetota</taxon>
        <taxon>Actinomycetes</taxon>
        <taxon>Kitasatosporales</taxon>
        <taxon>Streptomycetaceae</taxon>
        <taxon>Streptomyces</taxon>
    </lineage>
</organism>
<dbReference type="KEGG" id="spav:Spa2297_34050"/>
<geneLocation type="plasmid" evidence="2">
    <name>pspa1</name>
</geneLocation>
<reference evidence="1 2" key="1">
    <citation type="submission" date="2016-05" db="EMBL/GenBank/DDBJ databases">
        <title>Non-Contiguous Finished Genome Sequence of Streptomyces parvulus 2297 Integrated Site-Specifically with Actinophage R4.</title>
        <authorList>
            <person name="Nishizawa T."/>
            <person name="Miura T."/>
            <person name="Harada C."/>
            <person name="Guo Y."/>
            <person name="Narisawa K."/>
            <person name="Ohta H."/>
            <person name="Takahashi H."/>
            <person name="Shirai M."/>
        </authorList>
    </citation>
    <scope>NUCLEOTIDE SEQUENCE [LARGE SCALE GENOMIC DNA]</scope>
    <source>
        <strain evidence="1 2">2297</strain>
        <plasmid evidence="2">pspa1</plasmid>
    </source>
</reference>
<accession>A0A191VAZ8</accession>